<accession>A0AAD7FDG3</accession>
<dbReference type="InterPro" id="IPR002893">
    <property type="entry name" value="Znf_MYND"/>
</dbReference>
<evidence type="ECO:0000256" key="3">
    <source>
        <dbReference type="ARBA" id="ARBA00022833"/>
    </source>
</evidence>
<proteinExistence type="predicted"/>
<keyword evidence="8" id="KW-1185">Reference proteome</keyword>
<evidence type="ECO:0000313" key="7">
    <source>
        <dbReference type="EMBL" id="KAJ7617292.1"/>
    </source>
</evidence>
<comment type="caution">
    <text evidence="7">The sequence shown here is derived from an EMBL/GenBank/DDBJ whole genome shotgun (WGS) entry which is preliminary data.</text>
</comment>
<dbReference type="SUPFAM" id="SSF144232">
    <property type="entry name" value="HIT/MYND zinc finger-like"/>
    <property type="match status" value="1"/>
</dbReference>
<evidence type="ECO:0000256" key="4">
    <source>
        <dbReference type="PROSITE-ProRule" id="PRU00134"/>
    </source>
</evidence>
<feature type="domain" description="MYND-type" evidence="6">
    <location>
        <begin position="26"/>
        <end position="66"/>
    </location>
</feature>
<sequence length="297" mass="34088">MQLEREPSMKFTPASQGDSYDKMSPCNHCNKSPGKKPFPVCAGCKEASFCSTECQKKAWPLHKTFCGWRKRRMDEMANVPSSTDFPSFQIRKRLMADFIEVHECTFPSGFTSAIIAEGGIENFPYDKRCLLVTLRYRPDCQENPSVAFNVIGSRWATEVELKLQYNRAWGKSPMDIHVDTRMRQGDAGYIAMFCVYFIMEDDMIGELYPQTRTQFQAPGVLGVLQRQQMAALDHSKWLSRVQGFVRDGLVVHSPRQQALIMQLGKMEMEKGKWVWVQLTKAELLKHGYTSDFPGFMF</sequence>
<evidence type="ECO:0000256" key="1">
    <source>
        <dbReference type="ARBA" id="ARBA00022723"/>
    </source>
</evidence>
<organism evidence="7 8">
    <name type="scientific">Roridomyces roridus</name>
    <dbReference type="NCBI Taxonomy" id="1738132"/>
    <lineage>
        <taxon>Eukaryota</taxon>
        <taxon>Fungi</taxon>
        <taxon>Dikarya</taxon>
        <taxon>Basidiomycota</taxon>
        <taxon>Agaricomycotina</taxon>
        <taxon>Agaricomycetes</taxon>
        <taxon>Agaricomycetidae</taxon>
        <taxon>Agaricales</taxon>
        <taxon>Marasmiineae</taxon>
        <taxon>Mycenaceae</taxon>
        <taxon>Roridomyces</taxon>
    </lineage>
</organism>
<dbReference type="Gene3D" id="6.10.140.2220">
    <property type="match status" value="1"/>
</dbReference>
<evidence type="ECO:0000259" key="6">
    <source>
        <dbReference type="PROSITE" id="PS50865"/>
    </source>
</evidence>
<keyword evidence="3" id="KW-0862">Zinc</keyword>
<feature type="region of interest" description="Disordered" evidence="5">
    <location>
        <begin position="1"/>
        <end position="21"/>
    </location>
</feature>
<evidence type="ECO:0000256" key="2">
    <source>
        <dbReference type="ARBA" id="ARBA00022771"/>
    </source>
</evidence>
<reference evidence="7" key="1">
    <citation type="submission" date="2023-03" db="EMBL/GenBank/DDBJ databases">
        <title>Massive genome expansion in bonnet fungi (Mycena s.s.) driven by repeated elements and novel gene families across ecological guilds.</title>
        <authorList>
            <consortium name="Lawrence Berkeley National Laboratory"/>
            <person name="Harder C.B."/>
            <person name="Miyauchi S."/>
            <person name="Viragh M."/>
            <person name="Kuo A."/>
            <person name="Thoen E."/>
            <person name="Andreopoulos B."/>
            <person name="Lu D."/>
            <person name="Skrede I."/>
            <person name="Drula E."/>
            <person name="Henrissat B."/>
            <person name="Morin E."/>
            <person name="Kohler A."/>
            <person name="Barry K."/>
            <person name="LaButti K."/>
            <person name="Morin E."/>
            <person name="Salamov A."/>
            <person name="Lipzen A."/>
            <person name="Mereny Z."/>
            <person name="Hegedus B."/>
            <person name="Baldrian P."/>
            <person name="Stursova M."/>
            <person name="Weitz H."/>
            <person name="Taylor A."/>
            <person name="Grigoriev I.V."/>
            <person name="Nagy L.G."/>
            <person name="Martin F."/>
            <person name="Kauserud H."/>
        </authorList>
    </citation>
    <scope>NUCLEOTIDE SEQUENCE</scope>
    <source>
        <strain evidence="7">9284</strain>
    </source>
</reference>
<dbReference type="EMBL" id="JARKIF010000021">
    <property type="protein sequence ID" value="KAJ7617292.1"/>
    <property type="molecule type" value="Genomic_DNA"/>
</dbReference>
<dbReference type="Proteomes" id="UP001221142">
    <property type="component" value="Unassembled WGS sequence"/>
</dbReference>
<dbReference type="PROSITE" id="PS50865">
    <property type="entry name" value="ZF_MYND_2"/>
    <property type="match status" value="1"/>
</dbReference>
<name>A0AAD7FDG3_9AGAR</name>
<protein>
    <recommendedName>
        <fullName evidence="6">MYND-type domain-containing protein</fullName>
    </recommendedName>
</protein>
<dbReference type="AlphaFoldDB" id="A0AAD7FDG3"/>
<keyword evidence="2 4" id="KW-0863">Zinc-finger</keyword>
<dbReference type="Pfam" id="PF01753">
    <property type="entry name" value="zf-MYND"/>
    <property type="match status" value="1"/>
</dbReference>
<gene>
    <name evidence="7" type="ORF">FB45DRAFT_933833</name>
</gene>
<evidence type="ECO:0000313" key="8">
    <source>
        <dbReference type="Proteomes" id="UP001221142"/>
    </source>
</evidence>
<dbReference type="GO" id="GO:0008270">
    <property type="term" value="F:zinc ion binding"/>
    <property type="evidence" value="ECO:0007669"/>
    <property type="project" value="UniProtKB-KW"/>
</dbReference>
<keyword evidence="1" id="KW-0479">Metal-binding</keyword>
<evidence type="ECO:0000256" key="5">
    <source>
        <dbReference type="SAM" id="MobiDB-lite"/>
    </source>
</evidence>
<dbReference type="PROSITE" id="PS01360">
    <property type="entry name" value="ZF_MYND_1"/>
    <property type="match status" value="1"/>
</dbReference>